<reference evidence="2" key="1">
    <citation type="journal article" date="2011" name="PLoS Genet.">
        <title>Genomic analysis of the necrotrophic fungal pathogens Sclerotinia sclerotiorum and Botrytis cinerea.</title>
        <authorList>
            <person name="Amselem J."/>
            <person name="Cuomo C.A."/>
            <person name="van Kan J.A."/>
            <person name="Viaud M."/>
            <person name="Benito E.P."/>
            <person name="Couloux A."/>
            <person name="Coutinho P.M."/>
            <person name="de Vries R.P."/>
            <person name="Dyer P.S."/>
            <person name="Fillinger S."/>
            <person name="Fournier E."/>
            <person name="Gout L."/>
            <person name="Hahn M."/>
            <person name="Kohn L."/>
            <person name="Lapalu N."/>
            <person name="Plummer K.M."/>
            <person name="Pradier J.M."/>
            <person name="Quevillon E."/>
            <person name="Sharon A."/>
            <person name="Simon A."/>
            <person name="ten Have A."/>
            <person name="Tudzynski B."/>
            <person name="Tudzynski P."/>
            <person name="Wincker P."/>
            <person name="Andrew M."/>
            <person name="Anthouard V."/>
            <person name="Beever R.E."/>
            <person name="Beffa R."/>
            <person name="Benoit I."/>
            <person name="Bouzid O."/>
            <person name="Brault B."/>
            <person name="Chen Z."/>
            <person name="Choquer M."/>
            <person name="Collemare J."/>
            <person name="Cotton P."/>
            <person name="Danchin E.G."/>
            <person name="Da Silva C."/>
            <person name="Gautier A."/>
            <person name="Giraud C."/>
            <person name="Giraud T."/>
            <person name="Gonzalez C."/>
            <person name="Grossetete S."/>
            <person name="Guldener U."/>
            <person name="Henrissat B."/>
            <person name="Howlett B.J."/>
            <person name="Kodira C."/>
            <person name="Kretschmer M."/>
            <person name="Lappartient A."/>
            <person name="Leroch M."/>
            <person name="Levis C."/>
            <person name="Mauceli E."/>
            <person name="Neuveglise C."/>
            <person name="Oeser B."/>
            <person name="Pearson M."/>
            <person name="Poulain J."/>
            <person name="Poussereau N."/>
            <person name="Quesneville H."/>
            <person name="Rascle C."/>
            <person name="Schumacher J."/>
            <person name="Segurens B."/>
            <person name="Sexton A."/>
            <person name="Silva E."/>
            <person name="Sirven C."/>
            <person name="Soanes D.M."/>
            <person name="Talbot N.J."/>
            <person name="Templeton M."/>
            <person name="Yandava C."/>
            <person name="Yarden O."/>
            <person name="Zeng Q."/>
            <person name="Rollins J.A."/>
            <person name="Lebrun M.H."/>
            <person name="Dickman M."/>
        </authorList>
    </citation>
    <scope>NUCLEOTIDE SEQUENCE [LARGE SCALE GENOMIC DNA]</scope>
    <source>
        <strain evidence="2">ATCC 18683 / 1980 / Ss-1</strain>
    </source>
</reference>
<keyword evidence="2" id="KW-1185">Reference proteome</keyword>
<evidence type="ECO:0000313" key="1">
    <source>
        <dbReference type="EMBL" id="EDN97414.1"/>
    </source>
</evidence>
<accession>A7F3U3</accession>
<dbReference type="KEGG" id="ssl:SS1G_11939"/>
<dbReference type="EMBL" id="CH476640">
    <property type="protein sequence ID" value="EDN97414.1"/>
    <property type="molecule type" value="Genomic_DNA"/>
</dbReference>
<protein>
    <submittedName>
        <fullName evidence="1">Uncharacterized protein</fullName>
    </submittedName>
</protein>
<sequence>MVSIANDTEQARSILCYPVLFAFKSFGKSSFHGYINKALTASNSLRATKGSMEKYFMAWLPLRSSTTRTIFSTESYISQNSKKEKQEINDERLIKLPLYKRQAVQESLIWK</sequence>
<name>A7F3U3_SCLS1</name>
<evidence type="ECO:0000313" key="2">
    <source>
        <dbReference type="Proteomes" id="UP000001312"/>
    </source>
</evidence>
<dbReference type="RefSeq" id="XP_001586910.1">
    <property type="nucleotide sequence ID" value="XM_001586860.1"/>
</dbReference>
<dbReference type="Proteomes" id="UP000001312">
    <property type="component" value="Unassembled WGS sequence"/>
</dbReference>
<dbReference type="InParanoid" id="A7F3U3"/>
<proteinExistence type="predicted"/>
<organism evidence="1 2">
    <name type="scientific">Sclerotinia sclerotiorum (strain ATCC 18683 / 1980 / Ss-1)</name>
    <name type="common">White mold</name>
    <name type="synonym">Whetzelinia sclerotiorum</name>
    <dbReference type="NCBI Taxonomy" id="665079"/>
    <lineage>
        <taxon>Eukaryota</taxon>
        <taxon>Fungi</taxon>
        <taxon>Dikarya</taxon>
        <taxon>Ascomycota</taxon>
        <taxon>Pezizomycotina</taxon>
        <taxon>Leotiomycetes</taxon>
        <taxon>Helotiales</taxon>
        <taxon>Sclerotiniaceae</taxon>
        <taxon>Sclerotinia</taxon>
    </lineage>
</organism>
<dbReference type="GeneID" id="5483078"/>
<gene>
    <name evidence="1" type="ORF">SS1G_11939</name>
</gene>
<dbReference type="AlphaFoldDB" id="A7F3U3"/>